<dbReference type="EMBL" id="KV875113">
    <property type="protein sequence ID" value="OIW22499.1"/>
    <property type="molecule type" value="Genomic_DNA"/>
</dbReference>
<evidence type="ECO:0000256" key="2">
    <source>
        <dbReference type="SAM" id="Phobius"/>
    </source>
</evidence>
<keyword evidence="2" id="KW-0472">Membrane</keyword>
<evidence type="ECO:0000256" key="1">
    <source>
        <dbReference type="SAM" id="MobiDB-lite"/>
    </source>
</evidence>
<feature type="transmembrane region" description="Helical" evidence="2">
    <location>
        <begin position="96"/>
        <end position="117"/>
    </location>
</feature>
<accession>A0A1J7I542</accession>
<feature type="transmembrane region" description="Helical" evidence="2">
    <location>
        <begin position="123"/>
        <end position="146"/>
    </location>
</feature>
<feature type="region of interest" description="Disordered" evidence="1">
    <location>
        <begin position="193"/>
        <end position="244"/>
    </location>
</feature>
<evidence type="ECO:0008006" key="5">
    <source>
        <dbReference type="Google" id="ProtNLM"/>
    </source>
</evidence>
<dbReference type="Proteomes" id="UP000182658">
    <property type="component" value="Unassembled WGS sequence"/>
</dbReference>
<dbReference type="AlphaFoldDB" id="A0A1J7I542"/>
<dbReference type="InParanoid" id="A0A1J7I542"/>
<keyword evidence="4" id="KW-1185">Reference proteome</keyword>
<feature type="compositionally biased region" description="Low complexity" evidence="1">
    <location>
        <begin position="221"/>
        <end position="244"/>
    </location>
</feature>
<organism evidence="3 4">
    <name type="scientific">Coniochaeta ligniaria NRRL 30616</name>
    <dbReference type="NCBI Taxonomy" id="1408157"/>
    <lineage>
        <taxon>Eukaryota</taxon>
        <taxon>Fungi</taxon>
        <taxon>Dikarya</taxon>
        <taxon>Ascomycota</taxon>
        <taxon>Pezizomycotina</taxon>
        <taxon>Sordariomycetes</taxon>
        <taxon>Sordariomycetidae</taxon>
        <taxon>Coniochaetales</taxon>
        <taxon>Coniochaetaceae</taxon>
        <taxon>Coniochaeta</taxon>
    </lineage>
</organism>
<name>A0A1J7I542_9PEZI</name>
<gene>
    <name evidence="3" type="ORF">CONLIGDRAFT_219449</name>
</gene>
<feature type="transmembrane region" description="Helical" evidence="2">
    <location>
        <begin position="21"/>
        <end position="42"/>
    </location>
</feature>
<evidence type="ECO:0000313" key="3">
    <source>
        <dbReference type="EMBL" id="OIW22499.1"/>
    </source>
</evidence>
<reference evidence="3 4" key="1">
    <citation type="submission" date="2016-10" db="EMBL/GenBank/DDBJ databases">
        <title>Draft genome sequence of Coniochaeta ligniaria NRRL30616, a lignocellulolytic fungus for bioabatement of inhibitors in plant biomass hydrolysates.</title>
        <authorList>
            <consortium name="DOE Joint Genome Institute"/>
            <person name="Jimenez D.J."/>
            <person name="Hector R.E."/>
            <person name="Riley R."/>
            <person name="Sun H."/>
            <person name="Grigoriev I.V."/>
            <person name="Van Elsas J.D."/>
            <person name="Nichols N.N."/>
        </authorList>
    </citation>
    <scope>NUCLEOTIDE SEQUENCE [LARGE SCALE GENOMIC DNA]</scope>
    <source>
        <strain evidence="3 4">NRRL 30616</strain>
    </source>
</reference>
<sequence>MSKHQVIGDSPFLKRVLIPFWVVRILVMVVDIAAYGLVIGTIAAYKDDLDDEFDGSQTTTTIIAILAVVMILILACLALDIVCIVKRARRTLSPKFFLIVNVVQTLLWTVMFILSMMGARSGLSIILGIVVYLSFLGLLIYASVVFHRHRKNALRGAYTPAINPALGDQQGLVYSSNPADYSASYPSYPSHAAYGEPPKQGQYEMDTQQQPQTYGYAPQTQGYPAQPQGYAPQQHGYPQYGNVS</sequence>
<feature type="transmembrane region" description="Helical" evidence="2">
    <location>
        <begin position="62"/>
        <end position="84"/>
    </location>
</feature>
<keyword evidence="2" id="KW-0812">Transmembrane</keyword>
<proteinExistence type="predicted"/>
<evidence type="ECO:0000313" key="4">
    <source>
        <dbReference type="Proteomes" id="UP000182658"/>
    </source>
</evidence>
<keyword evidence="2" id="KW-1133">Transmembrane helix</keyword>
<dbReference type="OrthoDB" id="5211263at2759"/>
<protein>
    <recommendedName>
        <fullName evidence="5">MARVEL domain-containing protein</fullName>
    </recommendedName>
</protein>